<feature type="domain" description="Peptidase S74" evidence="1">
    <location>
        <begin position="484"/>
        <end position="593"/>
    </location>
</feature>
<gene>
    <name evidence="2" type="ORF">F4827_003102</name>
</gene>
<comment type="caution">
    <text evidence="2">The sequence shown here is derived from an EMBL/GenBank/DDBJ whole genome shotgun (WGS) entry which is preliminary data.</text>
</comment>
<evidence type="ECO:0000313" key="3">
    <source>
        <dbReference type="Proteomes" id="UP000571554"/>
    </source>
</evidence>
<dbReference type="PROSITE" id="PS51688">
    <property type="entry name" value="ICA"/>
    <property type="match status" value="1"/>
</dbReference>
<keyword evidence="3" id="KW-1185">Reference proteome</keyword>
<sequence length="600" mass="61649">MRRVETYVGQQVYEWLFSAQAQNNMTAVAKVCAALFGTGGTVNGLPCTPTSPATMTVQIGAGEIYQMENLEATACGTLPANTAYQILKQGIQLGTYTTPALAAPTTSGQSINYLIEAQYQDSDISLDPTSGTSPVVLQFYNAANPSTPWSGPNNSGATSNTFRDGVVAYQIKAGVAATTGSQTTPSPDTGWVGLWVVTVPYGATSLTSSNISQYTGSPILPSGILQSIVTSNLTYGVDSGTANTIQAKFPIPVTTLIDGMDVWVKVAAANTGATTFTPNPGVIAAAPVVGAAHQALQGGETVAGGRANLIYRADITSWVLVECTGAAVQVAPGTQSQHAVQYGQMTSALTSYAPKASPTVTNLTVSSGGIAVSAGGINVQGGLVINGGSLTLANSAVFAGLINMSGTLTVAGACGLDTSGAGSTFGGALSVGGAVNSTGSVSHSASTFGYLNNTGAGNSTTTSSLGCGFYTTSGSMAGQFWTTSDIRIKTQIEGLNEADAEKFVRTVEPKTYLKRGAPETGFIAQDVGKAVDGRFVQLLTSHDVDDLAEMVDDDGFVSPANAELHVNYQQIIPIHAAVLRKLLREFDCMKMEIAALKEGR</sequence>
<protein>
    <recommendedName>
        <fullName evidence="1">Peptidase S74 domain-containing protein</fullName>
    </recommendedName>
</protein>
<reference evidence="2 3" key="1">
    <citation type="submission" date="2020-08" db="EMBL/GenBank/DDBJ databases">
        <title>Above-ground endophytic microbial communities from plants in different locations in the United States.</title>
        <authorList>
            <person name="Frank C."/>
        </authorList>
    </citation>
    <scope>NUCLEOTIDE SEQUENCE [LARGE SCALE GENOMIC DNA]</scope>
    <source>
        <strain evidence="2 3">WP4_2_2</strain>
    </source>
</reference>
<dbReference type="EMBL" id="JACHBW010000008">
    <property type="protein sequence ID" value="MBB6103247.1"/>
    <property type="molecule type" value="Genomic_DNA"/>
</dbReference>
<proteinExistence type="predicted"/>
<dbReference type="Pfam" id="PF13884">
    <property type="entry name" value="Peptidase_S74"/>
    <property type="match status" value="1"/>
</dbReference>
<name>A0A7W9TXI4_9BURK</name>
<evidence type="ECO:0000313" key="2">
    <source>
        <dbReference type="EMBL" id="MBB6103247.1"/>
    </source>
</evidence>
<evidence type="ECO:0000259" key="1">
    <source>
        <dbReference type="PROSITE" id="PS51688"/>
    </source>
</evidence>
<dbReference type="AlphaFoldDB" id="A0A7W9TXI4"/>
<dbReference type="RefSeq" id="WP_183724758.1">
    <property type="nucleotide sequence ID" value="NZ_JACHBW010000008.1"/>
</dbReference>
<organism evidence="2 3">
    <name type="scientific">Paraburkholderia bannensis</name>
    <dbReference type="NCBI Taxonomy" id="765414"/>
    <lineage>
        <taxon>Bacteria</taxon>
        <taxon>Pseudomonadati</taxon>
        <taxon>Pseudomonadota</taxon>
        <taxon>Betaproteobacteria</taxon>
        <taxon>Burkholderiales</taxon>
        <taxon>Burkholderiaceae</taxon>
        <taxon>Paraburkholderia</taxon>
    </lineage>
</organism>
<dbReference type="InterPro" id="IPR030392">
    <property type="entry name" value="S74_ICA"/>
</dbReference>
<accession>A0A7W9TXI4</accession>
<dbReference type="Proteomes" id="UP000571554">
    <property type="component" value="Unassembled WGS sequence"/>
</dbReference>